<keyword evidence="1" id="KW-0539">Nucleus</keyword>
<evidence type="ECO:0000256" key="1">
    <source>
        <dbReference type="RuleBase" id="RU369002"/>
    </source>
</evidence>
<dbReference type="InterPro" id="IPR032710">
    <property type="entry name" value="NTF2-like_dom_sf"/>
</dbReference>
<dbReference type="GO" id="GO:0051028">
    <property type="term" value="P:mRNA transport"/>
    <property type="evidence" value="ECO:0007669"/>
    <property type="project" value="UniProtKB-UniRule"/>
</dbReference>
<evidence type="ECO:0000313" key="3">
    <source>
        <dbReference type="EMBL" id="VDO83339.1"/>
    </source>
</evidence>
<dbReference type="PANTHER" id="PTHR12612">
    <property type="entry name" value="NUCLEAR TRANSPORT FACTOR 2"/>
    <property type="match status" value="1"/>
</dbReference>
<gene>
    <name evidence="3" type="ORF">SBAD_LOCUS413</name>
</gene>
<dbReference type="InterPro" id="IPR045875">
    <property type="entry name" value="NTF2"/>
</dbReference>
<protein>
    <submittedName>
        <fullName evidence="5">NTF2 domain-containing protein</fullName>
    </submittedName>
</protein>
<dbReference type="GO" id="GO:0015031">
    <property type="term" value="P:protein transport"/>
    <property type="evidence" value="ECO:0007669"/>
    <property type="project" value="UniProtKB-KW"/>
</dbReference>
<keyword evidence="1" id="KW-0963">Cytoplasm</keyword>
<reference evidence="5" key="1">
    <citation type="submission" date="2016-06" db="UniProtKB">
        <authorList>
            <consortium name="WormBaseParasite"/>
        </authorList>
    </citation>
    <scope>IDENTIFICATION</scope>
</reference>
<dbReference type="GO" id="GO:0005634">
    <property type="term" value="C:nucleus"/>
    <property type="evidence" value="ECO:0007669"/>
    <property type="project" value="UniProtKB-SubCell"/>
</dbReference>
<reference evidence="3 4" key="2">
    <citation type="submission" date="2018-11" db="EMBL/GenBank/DDBJ databases">
        <authorList>
            <consortium name="Pathogen Informatics"/>
        </authorList>
    </citation>
    <scope>NUCLEOTIDE SEQUENCE [LARGE SCALE GENOMIC DNA]</scope>
</reference>
<keyword evidence="4" id="KW-1185">Reference proteome</keyword>
<dbReference type="GO" id="GO:0006913">
    <property type="term" value="P:nucleocytoplasmic transport"/>
    <property type="evidence" value="ECO:0007669"/>
    <property type="project" value="UniProtKB-UniRule"/>
</dbReference>
<sequence length="107" mass="11796">MAFNPNFETIGQAFVNHYYGKFDVADGATRSAGMAVLYDAQDSYLTFEGAQMKGKDAILLKFSELPFKNILREVTKVDSQPLADGSVLVTVLGRIRVRHSSILCLCC</sequence>
<dbReference type="EMBL" id="UZAM01001010">
    <property type="protein sequence ID" value="VDO83339.1"/>
    <property type="molecule type" value="Genomic_DNA"/>
</dbReference>
<dbReference type="Proteomes" id="UP000270296">
    <property type="component" value="Unassembled WGS sequence"/>
</dbReference>
<dbReference type="Gene3D" id="3.10.450.50">
    <property type="match status" value="1"/>
</dbReference>
<dbReference type="InterPro" id="IPR002075">
    <property type="entry name" value="NTF2_dom"/>
</dbReference>
<dbReference type="AlphaFoldDB" id="A0A183I9W9"/>
<dbReference type="OrthoDB" id="6507044at2759"/>
<keyword evidence="1" id="KW-0653">Protein transport</keyword>
<dbReference type="SUPFAM" id="SSF54427">
    <property type="entry name" value="NTF2-like"/>
    <property type="match status" value="1"/>
</dbReference>
<feature type="domain" description="NTF2" evidence="2">
    <location>
        <begin position="10"/>
        <end position="107"/>
    </location>
</feature>
<evidence type="ECO:0000313" key="4">
    <source>
        <dbReference type="Proteomes" id="UP000270296"/>
    </source>
</evidence>
<comment type="function">
    <text evidence="1">Has a role in nuclear-cytoplasmic transport of proteins and mRNAs.</text>
</comment>
<dbReference type="GO" id="GO:0005737">
    <property type="term" value="C:cytoplasm"/>
    <property type="evidence" value="ECO:0007669"/>
    <property type="project" value="UniProtKB-SubCell"/>
</dbReference>
<name>A0A183I9W9_9BILA</name>
<dbReference type="WBParaSite" id="SBAD_0000043201-mRNA-1">
    <property type="protein sequence ID" value="SBAD_0000043201-mRNA-1"/>
    <property type="gene ID" value="SBAD_0000043201"/>
</dbReference>
<organism evidence="5">
    <name type="scientific">Soboliphyme baturini</name>
    <dbReference type="NCBI Taxonomy" id="241478"/>
    <lineage>
        <taxon>Eukaryota</taxon>
        <taxon>Metazoa</taxon>
        <taxon>Ecdysozoa</taxon>
        <taxon>Nematoda</taxon>
        <taxon>Enoplea</taxon>
        <taxon>Dorylaimia</taxon>
        <taxon>Dioctophymatida</taxon>
        <taxon>Dioctophymatoidea</taxon>
        <taxon>Soboliphymatidae</taxon>
        <taxon>Soboliphyme</taxon>
    </lineage>
</organism>
<evidence type="ECO:0000313" key="5">
    <source>
        <dbReference type="WBParaSite" id="SBAD_0000043201-mRNA-1"/>
    </source>
</evidence>
<dbReference type="Pfam" id="PF02136">
    <property type="entry name" value="NTF2"/>
    <property type="match status" value="1"/>
</dbReference>
<dbReference type="PROSITE" id="PS50177">
    <property type="entry name" value="NTF2_DOMAIN"/>
    <property type="match status" value="1"/>
</dbReference>
<dbReference type="InterPro" id="IPR018222">
    <property type="entry name" value="Nuclear_transport_factor_2_euk"/>
</dbReference>
<dbReference type="CDD" id="cd00780">
    <property type="entry name" value="NTF2"/>
    <property type="match status" value="1"/>
</dbReference>
<evidence type="ECO:0000259" key="2">
    <source>
        <dbReference type="PROSITE" id="PS50177"/>
    </source>
</evidence>
<proteinExistence type="predicted"/>
<comment type="subcellular location">
    <subcellularLocation>
        <location evidence="1">Cytoplasm</location>
    </subcellularLocation>
    <subcellularLocation>
        <location evidence="1">Nucleus</location>
    </subcellularLocation>
</comment>
<accession>A0A183I9W9</accession>
<keyword evidence="1" id="KW-0813">Transport</keyword>